<reference evidence="1 2" key="1">
    <citation type="journal article" date="2009" name="Int. J. Syst. Evol. Microbiol.">
        <title>Paenibacillus contaminans sp. nov., isolated from a contaminated laboratory plate.</title>
        <authorList>
            <person name="Chou J.H."/>
            <person name="Lee J.H."/>
            <person name="Lin M.C."/>
            <person name="Chang P.S."/>
            <person name="Arun A.B."/>
            <person name="Young C.C."/>
            <person name="Chen W.M."/>
        </authorList>
    </citation>
    <scope>NUCLEOTIDE SEQUENCE [LARGE SCALE GENOMIC DNA]</scope>
    <source>
        <strain evidence="1 2">CKOBP-6</strain>
    </source>
</reference>
<dbReference type="EMBL" id="QMFB01000001">
    <property type="protein sequence ID" value="RAV23248.1"/>
    <property type="molecule type" value="Genomic_DNA"/>
</dbReference>
<proteinExistence type="predicted"/>
<dbReference type="Proteomes" id="UP000250369">
    <property type="component" value="Unassembled WGS sequence"/>
</dbReference>
<dbReference type="RefSeq" id="WP_113029358.1">
    <property type="nucleotide sequence ID" value="NZ_QMFB01000001.1"/>
</dbReference>
<accession>A0A329MVH3</accession>
<evidence type="ECO:0000313" key="1">
    <source>
        <dbReference type="EMBL" id="RAV23248.1"/>
    </source>
</evidence>
<protein>
    <submittedName>
        <fullName evidence="1">Uncharacterized protein</fullName>
    </submittedName>
</protein>
<organism evidence="1 2">
    <name type="scientific">Paenibacillus contaminans</name>
    <dbReference type="NCBI Taxonomy" id="450362"/>
    <lineage>
        <taxon>Bacteria</taxon>
        <taxon>Bacillati</taxon>
        <taxon>Bacillota</taxon>
        <taxon>Bacilli</taxon>
        <taxon>Bacillales</taxon>
        <taxon>Paenibacillaceae</taxon>
        <taxon>Paenibacillus</taxon>
    </lineage>
</organism>
<evidence type="ECO:0000313" key="2">
    <source>
        <dbReference type="Proteomes" id="UP000250369"/>
    </source>
</evidence>
<keyword evidence="2" id="KW-1185">Reference proteome</keyword>
<name>A0A329MVH3_9BACL</name>
<sequence length="181" mass="20974">MTLNVRLAKSIMEQEEGMNHLWIQLFIADFSTTEKAEIGIQLPSGLYRAPNLNGYEETESRGIILDLSQDKDVLFELYTQSAVSCGEAPIVISIKYLDNRKRRKEISENIVIRFVSEEEMDALDIDQKVIERLMELGNGAAGMPKPDNDFVNLRPRTYEIINNEYAYLEKRYRVEYETRGR</sequence>
<gene>
    <name evidence="1" type="ORF">DQG23_03390</name>
</gene>
<dbReference type="OrthoDB" id="2603926at2"/>
<comment type="caution">
    <text evidence="1">The sequence shown here is derived from an EMBL/GenBank/DDBJ whole genome shotgun (WGS) entry which is preliminary data.</text>
</comment>
<dbReference type="AlphaFoldDB" id="A0A329MVH3"/>